<feature type="region of interest" description="Disordered" evidence="1">
    <location>
        <begin position="167"/>
        <end position="228"/>
    </location>
</feature>
<dbReference type="SUPFAM" id="SSF56672">
    <property type="entry name" value="DNA/RNA polymerases"/>
    <property type="match status" value="1"/>
</dbReference>
<sequence>MSDHEERRTQLETRSRVSASHKSSRTSSRSSVSAAATRARAKAEAAKIKVSFAEKEAAMMKEKASIEANLHVLKQEKEATAASKEAAIFEEAVAAANYEEKDSLGELQDLALEDPIQRTKDYIVTQQFDTHAPAEPQDAMLLAPILCHETVKTRPFSNKAQDSLYESFKEETEHRPVTSERYDPHPGPRVFLPRHKYSPVTPDTQRKYTAATPPASRPAQYNKYSPSTPQTPDLAHYLMRREMVSSGLLAFDDFPENYWAWKTSFLAATRELNLSEQEELNLLVKWLGPESSAQAKRIRSVHVNNPRAGVVMVWERLEEIYGNPEVIESALMKKLDAFPTISNKDTHKLRELGDLLKELEAAKAEGFLPGLMYLDTARGVNPIVEKLPFSMRERWIGQGSKYKEDYKVPFPPFSFFVDFVCSQAKTRNDPSFAFNLSSTPSQTKFEKAPKYFPRSAVTVRKTDVTAAVSAPHAGTAVKKNEPDKQCPIHNKPHPLSKCRGFRGRHLDERKTYLKDNSICFRCCASTKHMAKDCKATLKCVECESDRHTSVMHPGPAPWSFDRQAEHSPEDRQSGESEDLIPPIVTSKCTEICGGAPKPRSCSKICLVKVSHADYPSKCHRVYAVLDDQSNRSLVKSEFFNLLDINSSASPYTLKTCSGTVETTGRKASNIIVESLDGKTKVTLPTLLECNYLPDDRSEIPTPECTQYFPHLLPVADKIPPLDASAPILLLLGRDILSLHKVREQRNGPHNSPYAQRLDLGWVIVGELCLGGAHKTEEVNAYKTHVLQNGRFSFLKPCTNNIHIKERFKGPTQRSLQTPSHTEEIFQETCKDGLGGNVFQKTPEDDKLAMSVDDNDFLNIMDDNVYIDDENHWVAPLPFRSPHKPLPNNREQASQRLLSLQRSFRRKPDMKKHFFDFMQKECWYLPTFGVYHPQKPGKIRVVFDSSAEYKGTSLNDALLSGPNLNNTLIGVLLRFRREQIAVTADVEQMFYGFKVREDHRHFLRFLWYKDNNPDKEIIDYWMTVHVFGNSLSPAVATYGMRKAAEHGETEHGADAKHFVFRNFYVDDGLASVAKEDEAINLLRQTKSLLADSNLRLHKIASNSTNVMEAFPVEERASDFKDLDLGADPLPLQRSLGLSWELQTDSFTFRVSRDVKPFTRRGMLSTVNSLYDPLGFASPITVQGKALVRDVSSEQHEWDTPLPLEKETQWKAWTDSLTELEQVCIQRAYIPVSMSCCKFIELCVFADPSTMAIAAVAYLRALDSDGKWHEDETESFELVQPEADKDIWPQVTCLATKVTEQSLGATRFERFSVWKTLVRGMASLVHVAKSFSGETKTDGCKGWHQCGQPLTTECSQAKVHIFRAVQEDVYKEELKCLTQGIKVHCQGPLAKLDPFIDKSGLLRVGGRIRRADLEDQEKHPLILPAGHHVTTLLVRHYHDKVAHQGRHLTEGALRTAGVWIVGGRRLISSIIFKCVICKKLRGKREVQKMSDLPADRLTTDPPFTHVGLDVFGPWSVTTRRTRGGAANSKRWAVIFACLSTRAVHLEVIESMSTSSFINSLRRFLSIRGPVKHLRSDRGTNLIGACRELQVNTDDPEIKNYLQDQGCTWTFNAPHSSHMGGAWERLIGVARRILDGLLVKDGPTRLTHEVLSTLMAEVMAIMNARPLVPISYDVEIPAMLSPATLLTQKASVTPAPLGDFKLDHLCKVQWRQVQSLADSFWKRWRLEYLATLQPRRKWTTEKPDIQEGDIVLLKDVQAKRNEWPLGRISKAIASSDSKVRKVMVKTLSQGVLKEYLRPISDVVLLMSQKKE</sequence>
<dbReference type="InterPro" id="IPR043502">
    <property type="entry name" value="DNA/RNA_pol_sf"/>
</dbReference>
<dbReference type="Gene3D" id="3.30.420.10">
    <property type="entry name" value="Ribonuclease H-like superfamily/Ribonuclease H"/>
    <property type="match status" value="1"/>
</dbReference>
<evidence type="ECO:0000259" key="2">
    <source>
        <dbReference type="PROSITE" id="PS50994"/>
    </source>
</evidence>
<dbReference type="PROSITE" id="PS50994">
    <property type="entry name" value="INTEGRASE"/>
    <property type="match status" value="1"/>
</dbReference>
<feature type="compositionally biased region" description="Low complexity" evidence="1">
    <location>
        <begin position="16"/>
        <end position="38"/>
    </location>
</feature>
<feature type="compositionally biased region" description="Basic and acidic residues" evidence="1">
    <location>
        <begin position="167"/>
        <end position="186"/>
    </location>
</feature>
<dbReference type="GO" id="GO:0015074">
    <property type="term" value="P:DNA integration"/>
    <property type="evidence" value="ECO:0007669"/>
    <property type="project" value="InterPro"/>
</dbReference>
<reference evidence="3" key="1">
    <citation type="journal article" date="2023" name="Front. Mar. Sci.">
        <title>A new Merluccius polli reference genome to investigate the effects of global change in West African waters.</title>
        <authorList>
            <person name="Mateo J.L."/>
            <person name="Blanco-Fernandez C."/>
            <person name="Garcia-Vazquez E."/>
            <person name="Machado-Schiaffino G."/>
        </authorList>
    </citation>
    <scope>NUCLEOTIDE SEQUENCE</scope>
    <source>
        <strain evidence="3">C29</strain>
        <tissue evidence="3">Fin</tissue>
    </source>
</reference>
<evidence type="ECO:0000256" key="1">
    <source>
        <dbReference type="SAM" id="MobiDB-lite"/>
    </source>
</evidence>
<dbReference type="InterPro" id="IPR001584">
    <property type="entry name" value="Integrase_cat-core"/>
</dbReference>
<name>A0AA47M868_MERPO</name>
<organism evidence="3 4">
    <name type="scientific">Merluccius polli</name>
    <name type="common">Benguela hake</name>
    <name type="synonym">Merluccius cadenati</name>
    <dbReference type="NCBI Taxonomy" id="89951"/>
    <lineage>
        <taxon>Eukaryota</taxon>
        <taxon>Metazoa</taxon>
        <taxon>Chordata</taxon>
        <taxon>Craniata</taxon>
        <taxon>Vertebrata</taxon>
        <taxon>Euteleostomi</taxon>
        <taxon>Actinopterygii</taxon>
        <taxon>Neopterygii</taxon>
        <taxon>Teleostei</taxon>
        <taxon>Neoteleostei</taxon>
        <taxon>Acanthomorphata</taxon>
        <taxon>Zeiogadaria</taxon>
        <taxon>Gadariae</taxon>
        <taxon>Gadiformes</taxon>
        <taxon>Gadoidei</taxon>
        <taxon>Merlucciidae</taxon>
        <taxon>Merluccius</taxon>
    </lineage>
</organism>
<feature type="compositionally biased region" description="Basic and acidic residues" evidence="1">
    <location>
        <begin position="562"/>
        <end position="574"/>
    </location>
</feature>
<dbReference type="InterPro" id="IPR040676">
    <property type="entry name" value="DUF5641"/>
</dbReference>
<keyword evidence="4" id="KW-1185">Reference proteome</keyword>
<feature type="domain" description="Integrase catalytic" evidence="2">
    <location>
        <begin position="1495"/>
        <end position="1687"/>
    </location>
</feature>
<evidence type="ECO:0000313" key="3">
    <source>
        <dbReference type="EMBL" id="KAK0135369.1"/>
    </source>
</evidence>
<feature type="region of interest" description="Disordered" evidence="1">
    <location>
        <begin position="1"/>
        <end position="38"/>
    </location>
</feature>
<feature type="compositionally biased region" description="Basic and acidic residues" evidence="1">
    <location>
        <begin position="1"/>
        <end position="15"/>
    </location>
</feature>
<feature type="region of interest" description="Disordered" evidence="1">
    <location>
        <begin position="548"/>
        <end position="579"/>
    </location>
</feature>
<dbReference type="SUPFAM" id="SSF53098">
    <property type="entry name" value="Ribonuclease H-like"/>
    <property type="match status" value="1"/>
</dbReference>
<dbReference type="GO" id="GO:0003676">
    <property type="term" value="F:nucleic acid binding"/>
    <property type="evidence" value="ECO:0007669"/>
    <property type="project" value="InterPro"/>
</dbReference>
<protein>
    <recommendedName>
        <fullName evidence="2">Integrase catalytic domain-containing protein</fullName>
    </recommendedName>
</protein>
<gene>
    <name evidence="3" type="ORF">N1851_028785</name>
</gene>
<accession>A0AA47M868</accession>
<dbReference type="PANTHER" id="PTHR47331:SF6">
    <property type="entry name" value="DOUBLECORTIN DOMAIN-CONTAINING PROTEIN"/>
    <property type="match status" value="1"/>
</dbReference>
<dbReference type="Pfam" id="PF18701">
    <property type="entry name" value="DUF5641"/>
    <property type="match status" value="1"/>
</dbReference>
<dbReference type="InterPro" id="IPR012337">
    <property type="entry name" value="RNaseH-like_sf"/>
</dbReference>
<dbReference type="PANTHER" id="PTHR47331">
    <property type="entry name" value="PHD-TYPE DOMAIN-CONTAINING PROTEIN"/>
    <property type="match status" value="1"/>
</dbReference>
<dbReference type="Proteomes" id="UP001174136">
    <property type="component" value="Unassembled WGS sequence"/>
</dbReference>
<proteinExistence type="predicted"/>
<dbReference type="EMBL" id="JAOPHQ010005433">
    <property type="protein sequence ID" value="KAK0135369.1"/>
    <property type="molecule type" value="Genomic_DNA"/>
</dbReference>
<dbReference type="Pfam" id="PF05380">
    <property type="entry name" value="Peptidase_A17"/>
    <property type="match status" value="1"/>
</dbReference>
<dbReference type="CDD" id="cd01644">
    <property type="entry name" value="RT_pepA17"/>
    <property type="match status" value="1"/>
</dbReference>
<evidence type="ECO:0000313" key="4">
    <source>
        <dbReference type="Proteomes" id="UP001174136"/>
    </source>
</evidence>
<dbReference type="InterPro" id="IPR008042">
    <property type="entry name" value="Retrotrans_Pao"/>
</dbReference>
<comment type="caution">
    <text evidence="3">The sequence shown here is derived from an EMBL/GenBank/DDBJ whole genome shotgun (WGS) entry which is preliminary data.</text>
</comment>
<dbReference type="InterPro" id="IPR036397">
    <property type="entry name" value="RNaseH_sf"/>
</dbReference>